<feature type="domain" description="UDENN" evidence="3">
    <location>
        <begin position="59"/>
        <end position="496"/>
    </location>
</feature>
<evidence type="ECO:0000256" key="1">
    <source>
        <dbReference type="ARBA" id="ARBA00038178"/>
    </source>
</evidence>
<dbReference type="InterPro" id="IPR043153">
    <property type="entry name" value="DENN_C"/>
</dbReference>
<evidence type="ECO:0000313" key="4">
    <source>
        <dbReference type="EMBL" id="KAK0388542.1"/>
    </source>
</evidence>
<sequence>MAEESKMEDVRLSSDDKDPQPIAALETSSPDDQPRPHSILSPIEPPVAPATPSTVGFTPLVTVVGFHHARGPEVETWFGAEEGVDPAAEFGWTLLPFMALSDGAHASEEDFSYFTLLRPDTAKGPATSLFGISCTRQLDSNLLLNRPDDVTRSTVQKAVVVIADSPQSFGMLRERLSIVTQAWFAQREFTDMDILRRFQESLAEEKARGSLEESDNDQYLGMSLRELIHEFKWQSLVLFKCALLQPKMLFFGSRCDRLCMVQFALISLIPGLLRSLQDCADPELNNYEKTLSKPTSLQSSNRNSMLTFMGLPLQIFGKGSLFGPYTPLQQLDVLADFGTKSYIVGSTNSLLLQQKDRYSDILINLDDDTINITSSSLRQALTLTAADRRWIDFLTQEINDTWDDANPGRPKTMQYAGSEEFIRSQFEAYILGLISSVKYHNFLAQDPSAGPGPDGDPAVDFGLDWVEAWSRTENYRMWNANTDSGIFTISEPKHPCAGGLTIEDVQRRLSEQVKELHLDERLAQGREVLGRNLAAGREKASTMLNRLYSDVEYLRESQRRRAEDAKAQQAANGMKSPTTKSATGGAIPVVDLTKAQQTVQSVGVKAGAYVSSWASWAGEKRKQGGWSAGWGRSNSSKSGVKSPALGSGSGPTSPIDKDYQFISKPGDSDRTSTSTRPTTGESGGSILFGGEDDTLPPHAQVQDENKKNDSGDGFARESVTGARASKEEQATPTTVLAAAKEAEENTPNEKDEAEKGAAEVKV</sequence>
<feature type="region of interest" description="Disordered" evidence="2">
    <location>
        <begin position="622"/>
        <end position="762"/>
    </location>
</feature>
<dbReference type="Pfam" id="PF09794">
    <property type="entry name" value="Avl9"/>
    <property type="match status" value="1"/>
</dbReference>
<feature type="compositionally biased region" description="Polar residues" evidence="2">
    <location>
        <begin position="569"/>
        <end position="582"/>
    </location>
</feature>
<feature type="compositionally biased region" description="Basic and acidic residues" evidence="2">
    <location>
        <begin position="701"/>
        <end position="710"/>
    </location>
</feature>
<feature type="compositionally biased region" description="Basic and acidic residues" evidence="2">
    <location>
        <begin position="740"/>
        <end position="762"/>
    </location>
</feature>
<dbReference type="GO" id="GO:0005737">
    <property type="term" value="C:cytoplasm"/>
    <property type="evidence" value="ECO:0007669"/>
    <property type="project" value="TreeGrafter"/>
</dbReference>
<dbReference type="AlphaFoldDB" id="A0AA39GM54"/>
<dbReference type="PROSITE" id="PS50211">
    <property type="entry name" value="DENN"/>
    <property type="match status" value="1"/>
</dbReference>
<dbReference type="Gene3D" id="3.40.50.11500">
    <property type="match status" value="1"/>
</dbReference>
<protein>
    <recommendedName>
        <fullName evidence="3">UDENN domain-containing protein</fullName>
    </recommendedName>
</protein>
<comment type="caution">
    <text evidence="4">The sequence shown here is derived from an EMBL/GenBank/DDBJ whole genome shotgun (WGS) entry which is preliminary data.</text>
</comment>
<dbReference type="InterPro" id="IPR018307">
    <property type="entry name" value="ABL9/DENND6_dom"/>
</dbReference>
<dbReference type="InterPro" id="IPR051731">
    <property type="entry name" value="DENND11/AVL9_GEFs"/>
</dbReference>
<feature type="compositionally biased region" description="Low complexity" evidence="2">
    <location>
        <begin position="671"/>
        <end position="680"/>
    </location>
</feature>
<comment type="similarity">
    <text evidence="1">Belongs to the AVL9 family.</text>
</comment>
<dbReference type="EMBL" id="JAPDFR010000003">
    <property type="protein sequence ID" value="KAK0388542.1"/>
    <property type="molecule type" value="Genomic_DNA"/>
</dbReference>
<evidence type="ECO:0000313" key="5">
    <source>
        <dbReference type="Proteomes" id="UP001175261"/>
    </source>
</evidence>
<evidence type="ECO:0000259" key="3">
    <source>
        <dbReference type="PROSITE" id="PS50211"/>
    </source>
</evidence>
<feature type="compositionally biased region" description="Basic and acidic residues" evidence="2">
    <location>
        <begin position="1"/>
        <end position="19"/>
    </location>
</feature>
<feature type="region of interest" description="Disordered" evidence="2">
    <location>
        <begin position="1"/>
        <end position="51"/>
    </location>
</feature>
<evidence type="ECO:0000256" key="2">
    <source>
        <dbReference type="SAM" id="MobiDB-lite"/>
    </source>
</evidence>
<dbReference type="PANTHER" id="PTHR31017">
    <property type="entry name" value="LATE SECRETORY PATHWAY PROTEIN AVL9-RELATED"/>
    <property type="match status" value="1"/>
</dbReference>
<keyword evidence="5" id="KW-1185">Reference proteome</keyword>
<reference evidence="4" key="1">
    <citation type="submission" date="2022-10" db="EMBL/GenBank/DDBJ databases">
        <title>Determination and structural analysis of whole genome sequence of Sarocladium strictum F4-1.</title>
        <authorList>
            <person name="Hu L."/>
            <person name="Jiang Y."/>
        </authorList>
    </citation>
    <scope>NUCLEOTIDE SEQUENCE</scope>
    <source>
        <strain evidence="4">F4-1</strain>
    </source>
</reference>
<dbReference type="Proteomes" id="UP001175261">
    <property type="component" value="Unassembled WGS sequence"/>
</dbReference>
<gene>
    <name evidence="4" type="ORF">NLU13_4785</name>
</gene>
<accession>A0AA39GM54</accession>
<name>A0AA39GM54_SARSR</name>
<dbReference type="PANTHER" id="PTHR31017:SF1">
    <property type="entry name" value="LATE SECRETORY PATHWAY PROTEIN AVL9 HOMOLOG"/>
    <property type="match status" value="1"/>
</dbReference>
<proteinExistence type="inferred from homology"/>
<feature type="region of interest" description="Disordered" evidence="2">
    <location>
        <begin position="559"/>
        <end position="584"/>
    </location>
</feature>
<organism evidence="4 5">
    <name type="scientific">Sarocladium strictum</name>
    <name type="common">Black bundle disease fungus</name>
    <name type="synonym">Acremonium strictum</name>
    <dbReference type="NCBI Taxonomy" id="5046"/>
    <lineage>
        <taxon>Eukaryota</taxon>
        <taxon>Fungi</taxon>
        <taxon>Dikarya</taxon>
        <taxon>Ascomycota</taxon>
        <taxon>Pezizomycotina</taxon>
        <taxon>Sordariomycetes</taxon>
        <taxon>Hypocreomycetidae</taxon>
        <taxon>Hypocreales</taxon>
        <taxon>Sarocladiaceae</taxon>
        <taxon>Sarocladium</taxon>
    </lineage>
</organism>
<dbReference type="InterPro" id="IPR037516">
    <property type="entry name" value="Tripartite_DENN"/>
</dbReference>